<reference evidence="13" key="1">
    <citation type="submission" date="2016-06" db="UniProtKB">
        <authorList>
            <consortium name="WormBaseParasite"/>
        </authorList>
    </citation>
    <scope>IDENTIFICATION</scope>
</reference>
<dbReference type="WBParaSite" id="SSLN_0000608601-mRNA-1">
    <property type="protein sequence ID" value="SSLN_0000608601-mRNA-1"/>
    <property type="gene ID" value="SSLN_0000608601"/>
</dbReference>
<comment type="subcellular location">
    <subcellularLocation>
        <location evidence="1 10">Golgi apparatus membrane</location>
        <topology evidence="1 10">Single-pass type II membrane protein</topology>
    </subcellularLocation>
</comment>
<keyword evidence="9" id="KW-0472">Membrane</keyword>
<keyword evidence="5" id="KW-0812">Transmembrane</keyword>
<proteinExistence type="inferred from homology"/>
<evidence type="ECO:0000256" key="5">
    <source>
        <dbReference type="ARBA" id="ARBA00022692"/>
    </source>
</evidence>
<dbReference type="GO" id="GO:0000139">
    <property type="term" value="C:Golgi membrane"/>
    <property type="evidence" value="ECO:0007669"/>
    <property type="project" value="UniProtKB-SubCell"/>
</dbReference>
<dbReference type="GO" id="GO:0006493">
    <property type="term" value="P:protein O-linked glycosylation"/>
    <property type="evidence" value="ECO:0007669"/>
    <property type="project" value="TreeGrafter"/>
</dbReference>
<dbReference type="GO" id="GO:0016758">
    <property type="term" value="F:hexosyltransferase activity"/>
    <property type="evidence" value="ECO:0007669"/>
    <property type="project" value="InterPro"/>
</dbReference>
<dbReference type="PANTHER" id="PTHR11214">
    <property type="entry name" value="BETA-1,3-N-ACETYLGLUCOSAMINYLTRANSFERASE"/>
    <property type="match status" value="1"/>
</dbReference>
<comment type="similarity">
    <text evidence="2 10">Belongs to the glycosyltransferase 31 family.</text>
</comment>
<dbReference type="GO" id="GO:0008194">
    <property type="term" value="F:UDP-glycosyltransferase activity"/>
    <property type="evidence" value="ECO:0007669"/>
    <property type="project" value="TreeGrafter"/>
</dbReference>
<organism evidence="13">
    <name type="scientific">Schistocephalus solidus</name>
    <name type="common">Tapeworm</name>
    <dbReference type="NCBI Taxonomy" id="70667"/>
    <lineage>
        <taxon>Eukaryota</taxon>
        <taxon>Metazoa</taxon>
        <taxon>Spiralia</taxon>
        <taxon>Lophotrochozoa</taxon>
        <taxon>Platyhelminthes</taxon>
        <taxon>Cestoda</taxon>
        <taxon>Eucestoda</taxon>
        <taxon>Diphyllobothriidea</taxon>
        <taxon>Diphyllobothriidae</taxon>
        <taxon>Schistocephalus</taxon>
    </lineage>
</organism>
<evidence type="ECO:0000313" key="11">
    <source>
        <dbReference type="EMBL" id="VDL92278.1"/>
    </source>
</evidence>
<accession>A0A183SNU5</accession>
<keyword evidence="6" id="KW-0735">Signal-anchor</keyword>
<evidence type="ECO:0000313" key="13">
    <source>
        <dbReference type="WBParaSite" id="SSLN_0000608601-mRNA-1"/>
    </source>
</evidence>
<keyword evidence="12" id="KW-1185">Reference proteome</keyword>
<evidence type="ECO:0000256" key="10">
    <source>
        <dbReference type="RuleBase" id="RU363063"/>
    </source>
</evidence>
<dbReference type="OrthoDB" id="2139606at2759"/>
<evidence type="ECO:0000256" key="1">
    <source>
        <dbReference type="ARBA" id="ARBA00004323"/>
    </source>
</evidence>
<dbReference type="EC" id="2.4.1.-" evidence="10"/>
<evidence type="ECO:0000256" key="6">
    <source>
        <dbReference type="ARBA" id="ARBA00022968"/>
    </source>
</evidence>
<evidence type="ECO:0000256" key="7">
    <source>
        <dbReference type="ARBA" id="ARBA00022989"/>
    </source>
</evidence>
<dbReference type="EMBL" id="UYSU01033451">
    <property type="protein sequence ID" value="VDL92278.1"/>
    <property type="molecule type" value="Genomic_DNA"/>
</dbReference>
<dbReference type="PANTHER" id="PTHR11214:SF349">
    <property type="entry name" value="BETA-1,3-GALACTOSYLTRANSFERASE BRN"/>
    <property type="match status" value="1"/>
</dbReference>
<reference evidence="11 12" key="2">
    <citation type="submission" date="2018-11" db="EMBL/GenBank/DDBJ databases">
        <authorList>
            <consortium name="Pathogen Informatics"/>
        </authorList>
    </citation>
    <scope>NUCLEOTIDE SEQUENCE [LARGE SCALE GENOMIC DNA]</scope>
    <source>
        <strain evidence="11 12">NST_G2</strain>
    </source>
</reference>
<evidence type="ECO:0000256" key="3">
    <source>
        <dbReference type="ARBA" id="ARBA00022676"/>
    </source>
</evidence>
<dbReference type="AlphaFoldDB" id="A0A183SNU5"/>
<gene>
    <name evidence="11" type="ORF">SSLN_LOCUS5893</name>
</gene>
<dbReference type="Proteomes" id="UP000275846">
    <property type="component" value="Unassembled WGS sequence"/>
</dbReference>
<name>A0A183SNU5_SCHSO</name>
<keyword evidence="8 10" id="KW-0333">Golgi apparatus</keyword>
<keyword evidence="7" id="KW-1133">Transmembrane helix</keyword>
<evidence type="ECO:0000256" key="2">
    <source>
        <dbReference type="ARBA" id="ARBA00008661"/>
    </source>
</evidence>
<evidence type="ECO:0000256" key="8">
    <source>
        <dbReference type="ARBA" id="ARBA00023034"/>
    </source>
</evidence>
<dbReference type="Pfam" id="PF01762">
    <property type="entry name" value="Galactosyl_T"/>
    <property type="match status" value="2"/>
</dbReference>
<evidence type="ECO:0000313" key="12">
    <source>
        <dbReference type="Proteomes" id="UP000275846"/>
    </source>
</evidence>
<keyword evidence="3 10" id="KW-0328">Glycosyltransferase</keyword>
<evidence type="ECO:0000256" key="9">
    <source>
        <dbReference type="ARBA" id="ARBA00023136"/>
    </source>
</evidence>
<sequence length="236" mass="26364">MLYFQPLNAHFQAPINNPKLVLMRTSQSVCNLNETTRVAQYELIIIVKSSPGNEARRCRLRRLISHQVTKLATSVGLLFSLGIPADTRNRSELLDTISDEAARFDDIILADFTDTYYNLTLKTLLNLRYAHVACHGASPLFAFMDDDHGLNLTAPKVIRKPGHKWAVSREDMPFFMYPDYAAGPCYFLGSEALESLSIAAAFTKPFSMEDAYVGLIAAKLGIKMHQLPGVHLHGHI</sequence>
<protein>
    <recommendedName>
        <fullName evidence="10">Hexosyltransferase</fullName>
        <ecNumber evidence="10">2.4.1.-</ecNumber>
    </recommendedName>
</protein>
<dbReference type="STRING" id="70667.A0A183SNU5"/>
<dbReference type="InterPro" id="IPR002659">
    <property type="entry name" value="Glyco_trans_31"/>
</dbReference>
<evidence type="ECO:0000256" key="4">
    <source>
        <dbReference type="ARBA" id="ARBA00022679"/>
    </source>
</evidence>
<keyword evidence="4" id="KW-0808">Transferase</keyword>